<proteinExistence type="predicted"/>
<dbReference type="EMBL" id="BNJJ01000018">
    <property type="protein sequence ID" value="GHO87547.1"/>
    <property type="molecule type" value="Genomic_DNA"/>
</dbReference>
<accession>A0ABQ3VNX9</accession>
<name>A0ABQ3VNX9_9CHLR</name>
<dbReference type="RefSeq" id="WP_201365111.1">
    <property type="nucleotide sequence ID" value="NZ_BNJJ01000018.1"/>
</dbReference>
<comment type="caution">
    <text evidence="1">The sequence shown here is derived from an EMBL/GenBank/DDBJ whole genome shotgun (WGS) entry which is preliminary data.</text>
</comment>
<evidence type="ECO:0000313" key="1">
    <source>
        <dbReference type="EMBL" id="GHO87547.1"/>
    </source>
</evidence>
<evidence type="ECO:0000313" key="2">
    <source>
        <dbReference type="Proteomes" id="UP000635565"/>
    </source>
</evidence>
<protein>
    <submittedName>
        <fullName evidence="1">Uncharacterized protein</fullName>
    </submittedName>
</protein>
<reference evidence="1 2" key="1">
    <citation type="journal article" date="2021" name="Int. J. Syst. Evol. Microbiol.">
        <title>Reticulibacter mediterranei gen. nov., sp. nov., within the new family Reticulibacteraceae fam. nov., and Ktedonospora formicarum gen. nov., sp. nov., Ktedonobacter robiniae sp. nov., Dictyobacter formicarum sp. nov. and Dictyobacter arantiisoli sp. nov., belonging to the class Ktedonobacteria.</title>
        <authorList>
            <person name="Yabe S."/>
            <person name="Zheng Y."/>
            <person name="Wang C.M."/>
            <person name="Sakai Y."/>
            <person name="Abe K."/>
            <person name="Yokota A."/>
            <person name="Donadio S."/>
            <person name="Cavaletti L."/>
            <person name="Monciardini P."/>
        </authorList>
    </citation>
    <scope>NUCLEOTIDE SEQUENCE [LARGE SCALE GENOMIC DNA]</scope>
    <source>
        <strain evidence="1 2">SOSP1-9</strain>
    </source>
</reference>
<gene>
    <name evidence="1" type="ORF">KSZ_55530</name>
</gene>
<keyword evidence="2" id="KW-1185">Reference proteome</keyword>
<organism evidence="1 2">
    <name type="scientific">Dictyobacter formicarum</name>
    <dbReference type="NCBI Taxonomy" id="2778368"/>
    <lineage>
        <taxon>Bacteria</taxon>
        <taxon>Bacillati</taxon>
        <taxon>Chloroflexota</taxon>
        <taxon>Ktedonobacteria</taxon>
        <taxon>Ktedonobacterales</taxon>
        <taxon>Dictyobacteraceae</taxon>
        <taxon>Dictyobacter</taxon>
    </lineage>
</organism>
<dbReference type="Proteomes" id="UP000635565">
    <property type="component" value="Unassembled WGS sequence"/>
</dbReference>
<sequence length="201" mass="23155">MDIIEETKRALATLNPREKESRIDDLDWLFEKGGFKKADVGQAASFMLLASLDERDERVKETIFSALKTAVSWNDISEYIDWDVVIRQLSFLSLNGLMYALGMLGWSKRITDISILKQYLDHDHLAVQTCALDSICQIWWDASGRDPEAKALMNIEAQRRVDFLIGNPKKHDVSESKITGLFQEVCAEVIENMEKWFDQHR</sequence>